<dbReference type="Pfam" id="PF00327">
    <property type="entry name" value="Ribosomal_L30"/>
    <property type="match status" value="1"/>
</dbReference>
<dbReference type="GO" id="GO:0005840">
    <property type="term" value="C:ribosome"/>
    <property type="evidence" value="ECO:0007669"/>
    <property type="project" value="UniProtKB-KW"/>
</dbReference>
<reference evidence="7 8" key="1">
    <citation type="submission" date="2021-05" db="EMBL/GenBank/DDBJ databases">
        <title>The draft genome of Geobacter chapellei DSM 13688.</title>
        <authorList>
            <person name="Xu Z."/>
            <person name="Masuda Y."/>
            <person name="Itoh H."/>
            <person name="Senoo K."/>
        </authorList>
    </citation>
    <scope>NUCLEOTIDE SEQUENCE [LARGE SCALE GENOMIC DNA]</scope>
    <source>
        <strain evidence="7 8">DSM 13688</strain>
    </source>
</reference>
<comment type="similarity">
    <text evidence="1">Belongs to the universal ribosomal protein uL30 family.</text>
</comment>
<dbReference type="CDD" id="cd01658">
    <property type="entry name" value="Ribosomal_L30"/>
    <property type="match status" value="1"/>
</dbReference>
<accession>A0ABS5UCH7</accession>
<dbReference type="InterPro" id="IPR016082">
    <property type="entry name" value="Ribosomal_uL30_ferredoxin-like"/>
</dbReference>
<evidence type="ECO:0000256" key="5">
    <source>
        <dbReference type="ARBA" id="ARBA00035492"/>
    </source>
</evidence>
<dbReference type="PIRSF" id="PIRSF002211">
    <property type="entry name" value="Ribosomal_L30_bac-type"/>
    <property type="match status" value="1"/>
</dbReference>
<comment type="subunit">
    <text evidence="2">Part of the 50S ribosomal subunit.</text>
</comment>
<feature type="domain" description="Large ribosomal subunit protein uL30-like ferredoxin-like fold" evidence="6">
    <location>
        <begin position="5"/>
        <end position="54"/>
    </location>
</feature>
<keyword evidence="4" id="KW-0687">Ribonucleoprotein</keyword>
<evidence type="ECO:0000256" key="1">
    <source>
        <dbReference type="ARBA" id="ARBA00007594"/>
    </source>
</evidence>
<evidence type="ECO:0000259" key="6">
    <source>
        <dbReference type="Pfam" id="PF00327"/>
    </source>
</evidence>
<dbReference type="SUPFAM" id="SSF55129">
    <property type="entry name" value="Ribosomal protein L30p/L7e"/>
    <property type="match status" value="1"/>
</dbReference>
<dbReference type="Gene3D" id="3.30.1390.20">
    <property type="entry name" value="Ribosomal protein L30, ferredoxin-like fold domain"/>
    <property type="match status" value="1"/>
</dbReference>
<dbReference type="InterPro" id="IPR005996">
    <property type="entry name" value="Ribosomal_uL30_bac-type"/>
</dbReference>
<dbReference type="RefSeq" id="WP_214301351.1">
    <property type="nucleotide sequence ID" value="NZ_JAHDYS010000020.1"/>
</dbReference>
<evidence type="ECO:0000256" key="2">
    <source>
        <dbReference type="ARBA" id="ARBA00011838"/>
    </source>
</evidence>
<evidence type="ECO:0000313" key="7">
    <source>
        <dbReference type="EMBL" id="MBT1073372.1"/>
    </source>
</evidence>
<dbReference type="PANTHER" id="PTHR15892">
    <property type="entry name" value="MITOCHONDRIAL RIBOSOMAL PROTEIN L30"/>
    <property type="match status" value="1"/>
</dbReference>
<organism evidence="7 8">
    <name type="scientific">Pelotalea chapellei</name>
    <dbReference type="NCBI Taxonomy" id="44671"/>
    <lineage>
        <taxon>Bacteria</taxon>
        <taxon>Pseudomonadati</taxon>
        <taxon>Thermodesulfobacteriota</taxon>
        <taxon>Desulfuromonadia</taxon>
        <taxon>Geobacterales</taxon>
        <taxon>Geobacteraceae</taxon>
        <taxon>Pelotalea</taxon>
    </lineage>
</organism>
<protein>
    <recommendedName>
        <fullName evidence="5">50S ribosomal protein L30</fullName>
    </recommendedName>
</protein>
<dbReference type="Proteomes" id="UP000784128">
    <property type="component" value="Unassembled WGS sequence"/>
</dbReference>
<proteinExistence type="inferred from homology"/>
<gene>
    <name evidence="7" type="primary">rpmD</name>
    <name evidence="7" type="ORF">KJB30_16390</name>
</gene>
<evidence type="ECO:0000256" key="4">
    <source>
        <dbReference type="ARBA" id="ARBA00023274"/>
    </source>
</evidence>
<dbReference type="EMBL" id="JAHDYS010000020">
    <property type="protein sequence ID" value="MBT1073372.1"/>
    <property type="molecule type" value="Genomic_DNA"/>
</dbReference>
<dbReference type="NCBIfam" id="TIGR01308">
    <property type="entry name" value="rpmD_bact"/>
    <property type="match status" value="1"/>
</dbReference>
<dbReference type="HAMAP" id="MF_01371_B">
    <property type="entry name" value="Ribosomal_uL30_B"/>
    <property type="match status" value="1"/>
</dbReference>
<evidence type="ECO:0000313" key="8">
    <source>
        <dbReference type="Proteomes" id="UP000784128"/>
    </source>
</evidence>
<sequence>MSEKIKITLVKSTIGKAKKHRDIVAGLGLTKLNKTVELADTPEVRGMIAKISHMLNIAQ</sequence>
<dbReference type="PANTHER" id="PTHR15892:SF2">
    <property type="entry name" value="LARGE RIBOSOMAL SUBUNIT PROTEIN UL30M"/>
    <property type="match status" value="1"/>
</dbReference>
<evidence type="ECO:0000256" key="3">
    <source>
        <dbReference type="ARBA" id="ARBA00022980"/>
    </source>
</evidence>
<name>A0ABS5UCH7_9BACT</name>
<dbReference type="InterPro" id="IPR036919">
    <property type="entry name" value="Ribo_uL30_ferredoxin-like_sf"/>
</dbReference>
<comment type="caution">
    <text evidence="7">The sequence shown here is derived from an EMBL/GenBank/DDBJ whole genome shotgun (WGS) entry which is preliminary data.</text>
</comment>
<keyword evidence="8" id="KW-1185">Reference proteome</keyword>
<keyword evidence="3 7" id="KW-0689">Ribosomal protein</keyword>